<dbReference type="Proteomes" id="UP001165121">
    <property type="component" value="Unassembled WGS sequence"/>
</dbReference>
<keyword evidence="2" id="KW-1185">Reference proteome</keyword>
<sequence length="246" mass="25375">MFDNCAANPSTYAIQFTMQPYVAVSGYTLASGALPVSTSGYTSQLQVSDTGASSFSAIIGFSQGTYPSAPQASVYSSMNNYTPTIDPVQSVIVGLSNLDNPLASNNQVLHSFTSAGVGFGGLINTSQGQRVIFTPMQGSTNEIVLSLLTGTLQTASQPNVTSLGTLSSILTSGSLTMGGILITSAEISVLDGAIADTASPSKASILNGSSKFLVLALSLFYESYRYATDRCSAERHERGDAGASNA</sequence>
<comment type="caution">
    <text evidence="1">The sequence shown here is derived from an EMBL/GenBank/DDBJ whole genome shotgun (WGS) entry which is preliminary data.</text>
</comment>
<dbReference type="EMBL" id="BSXT01003117">
    <property type="protein sequence ID" value="GMF52655.1"/>
    <property type="molecule type" value="Genomic_DNA"/>
</dbReference>
<name>A0A9W6Y4H5_9STRA</name>
<accession>A0A9W6Y4H5</accession>
<gene>
    <name evidence="1" type="ORF">Pfra01_002160500</name>
</gene>
<protein>
    <submittedName>
        <fullName evidence="1">Unnamed protein product</fullName>
    </submittedName>
</protein>
<evidence type="ECO:0000313" key="1">
    <source>
        <dbReference type="EMBL" id="GMF52655.1"/>
    </source>
</evidence>
<dbReference type="AlphaFoldDB" id="A0A9W6Y4H5"/>
<evidence type="ECO:0000313" key="2">
    <source>
        <dbReference type="Proteomes" id="UP001165121"/>
    </source>
</evidence>
<organism evidence="1 2">
    <name type="scientific">Phytophthora fragariaefolia</name>
    <dbReference type="NCBI Taxonomy" id="1490495"/>
    <lineage>
        <taxon>Eukaryota</taxon>
        <taxon>Sar</taxon>
        <taxon>Stramenopiles</taxon>
        <taxon>Oomycota</taxon>
        <taxon>Peronosporomycetes</taxon>
        <taxon>Peronosporales</taxon>
        <taxon>Peronosporaceae</taxon>
        <taxon>Phytophthora</taxon>
    </lineage>
</organism>
<reference evidence="1" key="1">
    <citation type="submission" date="2023-04" db="EMBL/GenBank/DDBJ databases">
        <title>Phytophthora fragariaefolia NBRC 109709.</title>
        <authorList>
            <person name="Ichikawa N."/>
            <person name="Sato H."/>
            <person name="Tonouchi N."/>
        </authorList>
    </citation>
    <scope>NUCLEOTIDE SEQUENCE</scope>
    <source>
        <strain evidence="1">NBRC 109709</strain>
    </source>
</reference>
<proteinExistence type="predicted"/>